<feature type="transmembrane region" description="Helical" evidence="2">
    <location>
        <begin position="102"/>
        <end position="119"/>
    </location>
</feature>
<reference evidence="4" key="1">
    <citation type="journal article" date="2019" name="Int. J. Syst. Evol. Microbiol.">
        <title>The Global Catalogue of Microorganisms (GCM) 10K type strain sequencing project: providing services to taxonomists for standard genome sequencing and annotation.</title>
        <authorList>
            <consortium name="The Broad Institute Genomics Platform"/>
            <consortium name="The Broad Institute Genome Sequencing Center for Infectious Disease"/>
            <person name="Wu L."/>
            <person name="Ma J."/>
        </authorList>
    </citation>
    <scope>NUCLEOTIDE SEQUENCE [LARGE SCALE GENOMIC DNA]</scope>
    <source>
        <strain evidence="4">JCM 18409</strain>
    </source>
</reference>
<dbReference type="EMBL" id="BAABKB010000004">
    <property type="protein sequence ID" value="GAA5005699.1"/>
    <property type="molecule type" value="Genomic_DNA"/>
</dbReference>
<comment type="caution">
    <text evidence="3">The sequence shown here is derived from an EMBL/GenBank/DDBJ whole genome shotgun (WGS) entry which is preliminary data.</text>
</comment>
<evidence type="ECO:0008006" key="5">
    <source>
        <dbReference type="Google" id="ProtNLM"/>
    </source>
</evidence>
<keyword evidence="2" id="KW-1133">Transmembrane helix</keyword>
<feature type="transmembrane region" description="Helical" evidence="2">
    <location>
        <begin position="42"/>
        <end position="64"/>
    </location>
</feature>
<proteinExistence type="predicted"/>
<keyword evidence="4" id="KW-1185">Reference proteome</keyword>
<evidence type="ECO:0000313" key="4">
    <source>
        <dbReference type="Proteomes" id="UP001501759"/>
    </source>
</evidence>
<gene>
    <name evidence="3" type="ORF">GCM10023335_22760</name>
</gene>
<evidence type="ECO:0000256" key="1">
    <source>
        <dbReference type="SAM" id="MobiDB-lite"/>
    </source>
</evidence>
<feature type="transmembrane region" description="Helical" evidence="2">
    <location>
        <begin position="131"/>
        <end position="149"/>
    </location>
</feature>
<evidence type="ECO:0000256" key="2">
    <source>
        <dbReference type="SAM" id="Phobius"/>
    </source>
</evidence>
<feature type="region of interest" description="Disordered" evidence="1">
    <location>
        <begin position="16"/>
        <end position="35"/>
    </location>
</feature>
<dbReference type="RefSeq" id="WP_345645629.1">
    <property type="nucleotide sequence ID" value="NZ_BAABKB010000004.1"/>
</dbReference>
<sequence length="184" mass="20022">MSRATTTTATVAAFPDAPLPAKAGPTGRRGRVTREERRRRHVVELLTASALVLVPWTVLLGVTLPSDYRVHAWRATWVGFDILLLTALTTTAVLAKRRHRAVVIPALASAVLLVCDAWFDVSLSLGTPAVWGSLAFAVCAELPMAAFLFHRTHALLRRQWAPRQPLDAADGDVRQATEATTGRL</sequence>
<name>A0ABP9IQ06_9ACTN</name>
<feature type="transmembrane region" description="Helical" evidence="2">
    <location>
        <begin position="76"/>
        <end position="95"/>
    </location>
</feature>
<keyword evidence="2" id="KW-0812">Transmembrane</keyword>
<evidence type="ECO:0000313" key="3">
    <source>
        <dbReference type="EMBL" id="GAA5005699.1"/>
    </source>
</evidence>
<keyword evidence="2" id="KW-0472">Membrane</keyword>
<dbReference type="Proteomes" id="UP001501759">
    <property type="component" value="Unassembled WGS sequence"/>
</dbReference>
<accession>A0ABP9IQ06</accession>
<organism evidence="3 4">
    <name type="scientific">Streptomyces siamensis</name>
    <dbReference type="NCBI Taxonomy" id="1274986"/>
    <lineage>
        <taxon>Bacteria</taxon>
        <taxon>Bacillati</taxon>
        <taxon>Actinomycetota</taxon>
        <taxon>Actinomycetes</taxon>
        <taxon>Kitasatosporales</taxon>
        <taxon>Streptomycetaceae</taxon>
        <taxon>Streptomyces</taxon>
    </lineage>
</organism>
<protein>
    <recommendedName>
        <fullName evidence="5">Integral membrane protein</fullName>
    </recommendedName>
</protein>